<evidence type="ECO:0008006" key="3">
    <source>
        <dbReference type="Google" id="ProtNLM"/>
    </source>
</evidence>
<dbReference type="RefSeq" id="WP_345143539.1">
    <property type="nucleotide sequence ID" value="NZ_BAABAT010000077.1"/>
</dbReference>
<name>A0ABP8DUT6_9ACTN</name>
<sequence>MPRLRLRFDGWIAGLGTASGTRLVVGNWPVSPFGPVTDVMLERADGHRLLLAATSDLAAFVVRTYTFDEVLVVPVSASQSGRRWTVVAGPLLMRFTVGRRTPLGLLLRAVPPVLASRPWWVRLIDGPARLAQPGVRTYGSAGNGHREWYGARDLRRITDATATLDGTDLGALTAVDPPVRFGFGSTPRAPSLLRITTIVELPQAGPGRHLPA</sequence>
<organism evidence="1 2">
    <name type="scientific">Dactylosporangium darangshiense</name>
    <dbReference type="NCBI Taxonomy" id="579108"/>
    <lineage>
        <taxon>Bacteria</taxon>
        <taxon>Bacillati</taxon>
        <taxon>Actinomycetota</taxon>
        <taxon>Actinomycetes</taxon>
        <taxon>Micromonosporales</taxon>
        <taxon>Micromonosporaceae</taxon>
        <taxon>Dactylosporangium</taxon>
    </lineage>
</organism>
<comment type="caution">
    <text evidence="1">The sequence shown here is derived from an EMBL/GenBank/DDBJ whole genome shotgun (WGS) entry which is preliminary data.</text>
</comment>
<gene>
    <name evidence="1" type="ORF">GCM10022255_110610</name>
</gene>
<keyword evidence="2" id="KW-1185">Reference proteome</keyword>
<evidence type="ECO:0000313" key="1">
    <source>
        <dbReference type="EMBL" id="GAA4263699.1"/>
    </source>
</evidence>
<evidence type="ECO:0000313" key="2">
    <source>
        <dbReference type="Proteomes" id="UP001500620"/>
    </source>
</evidence>
<dbReference type="EMBL" id="BAABAT010000077">
    <property type="protein sequence ID" value="GAA4263699.1"/>
    <property type="molecule type" value="Genomic_DNA"/>
</dbReference>
<reference evidence="2" key="1">
    <citation type="journal article" date="2019" name="Int. J. Syst. Evol. Microbiol.">
        <title>The Global Catalogue of Microorganisms (GCM) 10K type strain sequencing project: providing services to taxonomists for standard genome sequencing and annotation.</title>
        <authorList>
            <consortium name="The Broad Institute Genomics Platform"/>
            <consortium name="The Broad Institute Genome Sequencing Center for Infectious Disease"/>
            <person name="Wu L."/>
            <person name="Ma J."/>
        </authorList>
    </citation>
    <scope>NUCLEOTIDE SEQUENCE [LARGE SCALE GENOMIC DNA]</scope>
    <source>
        <strain evidence="2">JCM 17441</strain>
    </source>
</reference>
<proteinExistence type="predicted"/>
<accession>A0ABP8DUT6</accession>
<protein>
    <recommendedName>
        <fullName evidence="3">Phosphodiesterase</fullName>
    </recommendedName>
</protein>
<dbReference type="Proteomes" id="UP001500620">
    <property type="component" value="Unassembled WGS sequence"/>
</dbReference>